<reference evidence="3" key="1">
    <citation type="submission" date="2019-07" db="EMBL/GenBank/DDBJ databases">
        <title>Hyphodiscus hymeniophilus genome sequencing and assembly.</title>
        <authorList>
            <person name="Kramer G."/>
            <person name="Nodwell J."/>
        </authorList>
    </citation>
    <scope>NUCLEOTIDE SEQUENCE</scope>
    <source>
        <strain evidence="3">ATCC 34498</strain>
    </source>
</reference>
<organism evidence="3 4">
    <name type="scientific">Hyphodiscus hymeniophilus</name>
    <dbReference type="NCBI Taxonomy" id="353542"/>
    <lineage>
        <taxon>Eukaryota</taxon>
        <taxon>Fungi</taxon>
        <taxon>Dikarya</taxon>
        <taxon>Ascomycota</taxon>
        <taxon>Pezizomycotina</taxon>
        <taxon>Leotiomycetes</taxon>
        <taxon>Helotiales</taxon>
        <taxon>Hyphodiscaceae</taxon>
        <taxon>Hyphodiscus</taxon>
    </lineage>
</organism>
<feature type="domain" description="AB hydrolase-1" evidence="2">
    <location>
        <begin position="106"/>
        <end position="262"/>
    </location>
</feature>
<name>A0A9P7AYV1_9HELO</name>
<dbReference type="OrthoDB" id="190201at2759"/>
<evidence type="ECO:0000313" key="4">
    <source>
        <dbReference type="Proteomes" id="UP000785200"/>
    </source>
</evidence>
<dbReference type="InterPro" id="IPR029058">
    <property type="entry name" value="AB_hydrolase_fold"/>
</dbReference>
<accession>A0A9P7AYV1</accession>
<dbReference type="InterPro" id="IPR000073">
    <property type="entry name" value="AB_hydrolase_1"/>
</dbReference>
<feature type="signal peptide" evidence="1">
    <location>
        <begin position="1"/>
        <end position="19"/>
    </location>
</feature>
<dbReference type="Pfam" id="PF12697">
    <property type="entry name" value="Abhydrolase_6"/>
    <property type="match status" value="1"/>
</dbReference>
<gene>
    <name evidence="3" type="ORF">D0Z07_3385</name>
</gene>
<dbReference type="Gene3D" id="3.40.50.1820">
    <property type="entry name" value="alpha/beta hydrolase"/>
    <property type="match status" value="1"/>
</dbReference>
<keyword evidence="1" id="KW-0732">Signal</keyword>
<sequence length="340" mass="36825">MLLDNALLLSLLPAAVVVGFSTGEETTANVCQDFQIPVNITSTRFLLNIEIEDNWDAVDSIFNATRRDTLTTFQPVTGNITVAARYNIGATFCTPELGGKKSETVLLLTHGSMQGREFVPYWNPTFNGSDRYNFVQHALNTGYSVFLYDRIGNGQSSRPDPISEVQYQPQVEILSTLANLVKDKQSPYTLGVKVNKIVHVGHSFGSFIVLSSTINSPVGLIDGVILTGFSGVFTWLGLFTTGGQARVAALSQPSKWGSLLHGYLTPVDIYALSYGGFKSPYFDHDVAQSLFDQQYPVAIGEQLTAGTTVLNLSAIQVPVQVGSHPVSELNFSTLAMVVGS</sequence>
<evidence type="ECO:0000256" key="1">
    <source>
        <dbReference type="SAM" id="SignalP"/>
    </source>
</evidence>
<dbReference type="SUPFAM" id="SSF53474">
    <property type="entry name" value="alpha/beta-Hydrolases"/>
    <property type="match status" value="1"/>
</dbReference>
<keyword evidence="4" id="KW-1185">Reference proteome</keyword>
<evidence type="ECO:0000259" key="2">
    <source>
        <dbReference type="Pfam" id="PF12697"/>
    </source>
</evidence>
<feature type="chain" id="PRO_5040487436" description="AB hydrolase-1 domain-containing protein" evidence="1">
    <location>
        <begin position="20"/>
        <end position="340"/>
    </location>
</feature>
<dbReference type="AlphaFoldDB" id="A0A9P7AYV1"/>
<evidence type="ECO:0000313" key="3">
    <source>
        <dbReference type="EMBL" id="KAG0650370.1"/>
    </source>
</evidence>
<dbReference type="Proteomes" id="UP000785200">
    <property type="component" value="Unassembled WGS sequence"/>
</dbReference>
<dbReference type="EMBL" id="VNKQ01000006">
    <property type="protein sequence ID" value="KAG0650370.1"/>
    <property type="molecule type" value="Genomic_DNA"/>
</dbReference>
<protein>
    <recommendedName>
        <fullName evidence="2">AB hydrolase-1 domain-containing protein</fullName>
    </recommendedName>
</protein>
<proteinExistence type="predicted"/>
<comment type="caution">
    <text evidence="3">The sequence shown here is derived from an EMBL/GenBank/DDBJ whole genome shotgun (WGS) entry which is preliminary data.</text>
</comment>